<dbReference type="AlphaFoldDB" id="A0A5E4WKN4"/>
<evidence type="ECO:0000313" key="1">
    <source>
        <dbReference type="EMBL" id="VVE25238.1"/>
    </source>
</evidence>
<accession>A0A5E4WKN4</accession>
<organism evidence="1 2">
    <name type="scientific">Pandoraea terrae</name>
    <dbReference type="NCBI Taxonomy" id="1537710"/>
    <lineage>
        <taxon>Bacteria</taxon>
        <taxon>Pseudomonadati</taxon>
        <taxon>Pseudomonadota</taxon>
        <taxon>Betaproteobacteria</taxon>
        <taxon>Burkholderiales</taxon>
        <taxon>Burkholderiaceae</taxon>
        <taxon>Pandoraea</taxon>
    </lineage>
</organism>
<name>A0A5E4WKN4_9BURK</name>
<evidence type="ECO:0000313" key="2">
    <source>
        <dbReference type="Proteomes" id="UP000414233"/>
    </source>
</evidence>
<dbReference type="Proteomes" id="UP000414233">
    <property type="component" value="Unassembled WGS sequence"/>
</dbReference>
<gene>
    <name evidence="1" type="ORF">PTE30175_03268</name>
</gene>
<dbReference type="EMBL" id="CABPRZ010000013">
    <property type="protein sequence ID" value="VVE25238.1"/>
    <property type="molecule type" value="Genomic_DNA"/>
</dbReference>
<keyword evidence="2" id="KW-1185">Reference proteome</keyword>
<protein>
    <submittedName>
        <fullName evidence="1">Uncharacterized protein</fullName>
    </submittedName>
</protein>
<sequence>MVKPVIKKFMNGAKTRQIGAKLGRFDAGVWQMSKSRYMSDVFC</sequence>
<proteinExistence type="predicted"/>
<reference evidence="1 2" key="1">
    <citation type="submission" date="2019-08" db="EMBL/GenBank/DDBJ databases">
        <authorList>
            <person name="Peeters C."/>
        </authorList>
    </citation>
    <scope>NUCLEOTIDE SEQUENCE [LARGE SCALE GENOMIC DNA]</scope>
    <source>
        <strain evidence="1 2">LMG 30175</strain>
    </source>
</reference>